<feature type="region of interest" description="Disordered" evidence="1">
    <location>
        <begin position="60"/>
        <end position="83"/>
    </location>
</feature>
<protein>
    <submittedName>
        <fullName evidence="2">Uncharacterized protein LOC108044605</fullName>
    </submittedName>
</protein>
<gene>
    <name evidence="2" type="primary">LOC108044605</name>
</gene>
<dbReference type="RefSeq" id="XP_016979156.1">
    <property type="nucleotide sequence ID" value="XM_017123667.1"/>
</dbReference>
<organism evidence="2">
    <name type="scientific">Drosophila rhopaloa</name>
    <name type="common">Fruit fly</name>
    <dbReference type="NCBI Taxonomy" id="1041015"/>
    <lineage>
        <taxon>Eukaryota</taxon>
        <taxon>Metazoa</taxon>
        <taxon>Ecdysozoa</taxon>
        <taxon>Arthropoda</taxon>
        <taxon>Hexapoda</taxon>
        <taxon>Insecta</taxon>
        <taxon>Pterygota</taxon>
        <taxon>Neoptera</taxon>
        <taxon>Endopterygota</taxon>
        <taxon>Diptera</taxon>
        <taxon>Brachycera</taxon>
        <taxon>Muscomorpha</taxon>
        <taxon>Ephydroidea</taxon>
        <taxon>Drosophilidae</taxon>
        <taxon>Drosophila</taxon>
        <taxon>Sophophora</taxon>
    </lineage>
</organism>
<evidence type="ECO:0000256" key="1">
    <source>
        <dbReference type="SAM" id="MobiDB-lite"/>
    </source>
</evidence>
<name>A0A6P4F1H1_DRORH</name>
<dbReference type="AlphaFoldDB" id="A0A6P4F1H1"/>
<dbReference type="OrthoDB" id="8055880at2759"/>
<proteinExistence type="predicted"/>
<feature type="compositionally biased region" description="Polar residues" evidence="1">
    <location>
        <begin position="72"/>
        <end position="83"/>
    </location>
</feature>
<accession>A0A6P4F1H1</accession>
<reference evidence="2" key="1">
    <citation type="submission" date="2025-08" db="UniProtKB">
        <authorList>
            <consortium name="RefSeq"/>
        </authorList>
    </citation>
    <scope>IDENTIFICATION</scope>
</reference>
<evidence type="ECO:0000313" key="2">
    <source>
        <dbReference type="RefSeq" id="XP_016979156.1"/>
    </source>
</evidence>
<sequence>MANYSRKDTDFHVERQEDLLSDRTYGFMKTIRSDTPIPLAKKNLSPTSLIERLTSMHGNITTNSESDDLSIEEQTPSVSTASNEMTFEMKRKLFDEAEFTITRGQKLSDLVHPGESEVKISFNDPAKQTLKEIEAYCQRMNIKFAK</sequence>